<dbReference type="Gene3D" id="3.30.420.10">
    <property type="entry name" value="Ribonuclease H-like superfamily/Ribonuclease H"/>
    <property type="match status" value="1"/>
</dbReference>
<dbReference type="SUPFAM" id="SSF53098">
    <property type="entry name" value="Ribonuclease H-like"/>
    <property type="match status" value="1"/>
</dbReference>
<keyword evidence="2" id="KW-1185">Reference proteome</keyword>
<dbReference type="InterPro" id="IPR050951">
    <property type="entry name" value="Retrovirus_Pol_polyprotein"/>
</dbReference>
<dbReference type="GO" id="GO:0015074">
    <property type="term" value="P:DNA integration"/>
    <property type="evidence" value="ECO:0007669"/>
    <property type="project" value="InterPro"/>
</dbReference>
<name>A0A0N5C510_STREA</name>
<accession>A0A0N5C510</accession>
<evidence type="ECO:0000313" key="2">
    <source>
        <dbReference type="Proteomes" id="UP000046392"/>
    </source>
</evidence>
<feature type="domain" description="Integrase catalytic" evidence="1">
    <location>
        <begin position="1"/>
        <end position="116"/>
    </location>
</feature>
<dbReference type="InterPro" id="IPR012337">
    <property type="entry name" value="RNaseH-like_sf"/>
</dbReference>
<sequence>TPFLQHLAPALMNRVFCYHGFPKTLRSDGGGNFRSEEFGKWLSQLNIVHEMSAPHHSQGNCLVERTFKWIADTVAKVARERPNYWPEYLPMVMFYYNSMKNATTGCSPFMLTHLREPNCLLDQFIGSYSTGIFDSSSSIYDMMERAAIVRESAKHAIEATRSEGNKNNGHHDIPKYDSKQLVLVKMNDVEKDVGSKFKFLYQGPFFVTRQVDEKVYYKKKGSGKEHVAHITNVKPFYKDLLDSYLAKISNDA</sequence>
<dbReference type="InterPro" id="IPR036397">
    <property type="entry name" value="RNaseH_sf"/>
</dbReference>
<evidence type="ECO:0000313" key="3">
    <source>
        <dbReference type="WBParaSite" id="SPAL_0001303700.1"/>
    </source>
</evidence>
<dbReference type="STRING" id="174720.A0A0N5C510"/>
<reference evidence="3" key="1">
    <citation type="submission" date="2017-02" db="UniProtKB">
        <authorList>
            <consortium name="WormBaseParasite"/>
        </authorList>
    </citation>
    <scope>IDENTIFICATION</scope>
</reference>
<proteinExistence type="predicted"/>
<dbReference type="WBParaSite" id="SPAL_0001303700.1">
    <property type="protein sequence ID" value="SPAL_0001303700.1"/>
    <property type="gene ID" value="SPAL_0001303700"/>
</dbReference>
<dbReference type="AlphaFoldDB" id="A0A0N5C510"/>
<dbReference type="PANTHER" id="PTHR37984:SF5">
    <property type="entry name" value="PROTEIN NYNRIN-LIKE"/>
    <property type="match status" value="1"/>
</dbReference>
<dbReference type="PROSITE" id="PS50994">
    <property type="entry name" value="INTEGRASE"/>
    <property type="match status" value="1"/>
</dbReference>
<dbReference type="PANTHER" id="PTHR37984">
    <property type="entry name" value="PROTEIN CBG26694"/>
    <property type="match status" value="1"/>
</dbReference>
<dbReference type="InterPro" id="IPR001584">
    <property type="entry name" value="Integrase_cat-core"/>
</dbReference>
<dbReference type="Proteomes" id="UP000046392">
    <property type="component" value="Unplaced"/>
</dbReference>
<protein>
    <submittedName>
        <fullName evidence="3">Integrase catalytic domain-containing protein</fullName>
    </submittedName>
</protein>
<evidence type="ECO:0000259" key="1">
    <source>
        <dbReference type="PROSITE" id="PS50994"/>
    </source>
</evidence>
<dbReference type="GO" id="GO:0003676">
    <property type="term" value="F:nucleic acid binding"/>
    <property type="evidence" value="ECO:0007669"/>
    <property type="project" value="InterPro"/>
</dbReference>
<organism evidence="2 3">
    <name type="scientific">Strongyloides papillosus</name>
    <name type="common">Intestinal threadworm</name>
    <dbReference type="NCBI Taxonomy" id="174720"/>
    <lineage>
        <taxon>Eukaryota</taxon>
        <taxon>Metazoa</taxon>
        <taxon>Ecdysozoa</taxon>
        <taxon>Nematoda</taxon>
        <taxon>Chromadorea</taxon>
        <taxon>Rhabditida</taxon>
        <taxon>Tylenchina</taxon>
        <taxon>Panagrolaimomorpha</taxon>
        <taxon>Strongyloidoidea</taxon>
        <taxon>Strongyloididae</taxon>
        <taxon>Strongyloides</taxon>
    </lineage>
</organism>